<accession>A0A401NKY2</accession>
<keyword evidence="14" id="KW-1185">Reference proteome</keyword>
<keyword evidence="9" id="KW-0206">Cytoskeleton</keyword>
<dbReference type="GO" id="GO:0005874">
    <property type="term" value="C:microtubule"/>
    <property type="evidence" value="ECO:0007669"/>
    <property type="project" value="UniProtKB-KW"/>
</dbReference>
<keyword evidence="11" id="KW-0131">Cell cycle</keyword>
<organism evidence="13 14">
    <name type="scientific">Scyliorhinus torazame</name>
    <name type="common">Cloudy catshark</name>
    <name type="synonym">Catulus torazame</name>
    <dbReference type="NCBI Taxonomy" id="75743"/>
    <lineage>
        <taxon>Eukaryota</taxon>
        <taxon>Metazoa</taxon>
        <taxon>Chordata</taxon>
        <taxon>Craniata</taxon>
        <taxon>Vertebrata</taxon>
        <taxon>Chondrichthyes</taxon>
        <taxon>Elasmobranchii</taxon>
        <taxon>Galeomorphii</taxon>
        <taxon>Galeoidea</taxon>
        <taxon>Carcharhiniformes</taxon>
        <taxon>Scyliorhinidae</taxon>
        <taxon>Scyliorhinus</taxon>
    </lineage>
</organism>
<dbReference type="InterPro" id="IPR026756">
    <property type="entry name" value="NuSAP"/>
</dbReference>
<proteinExistence type="inferred from homology"/>
<name>A0A401NKY2_SCYTO</name>
<feature type="region of interest" description="Disordered" evidence="12">
    <location>
        <begin position="301"/>
        <end position="365"/>
    </location>
</feature>
<evidence type="ECO:0000256" key="4">
    <source>
        <dbReference type="ARBA" id="ARBA00022490"/>
    </source>
</evidence>
<evidence type="ECO:0000256" key="5">
    <source>
        <dbReference type="ARBA" id="ARBA00022618"/>
    </source>
</evidence>
<dbReference type="GO" id="GO:0007076">
    <property type="term" value="P:mitotic chromosome condensation"/>
    <property type="evidence" value="ECO:0007669"/>
    <property type="project" value="TreeGrafter"/>
</dbReference>
<dbReference type="OMA" id="INDEAQE"/>
<dbReference type="Proteomes" id="UP000288216">
    <property type="component" value="Unassembled WGS sequence"/>
</dbReference>
<evidence type="ECO:0000256" key="7">
    <source>
        <dbReference type="ARBA" id="ARBA00022776"/>
    </source>
</evidence>
<protein>
    <recommendedName>
        <fullName evidence="15">Nucleolar and spindle-associated protein 1</fullName>
    </recommendedName>
</protein>
<feature type="compositionally biased region" description="Basic residues" evidence="12">
    <location>
        <begin position="73"/>
        <end position="85"/>
    </location>
</feature>
<dbReference type="OrthoDB" id="3258416at2759"/>
<evidence type="ECO:0000256" key="12">
    <source>
        <dbReference type="SAM" id="MobiDB-lite"/>
    </source>
</evidence>
<dbReference type="Pfam" id="PF16006">
    <property type="entry name" value="NUSAP"/>
    <property type="match status" value="1"/>
</dbReference>
<keyword evidence="6" id="KW-0493">Microtubule</keyword>
<comment type="subcellular location">
    <subcellularLocation>
        <location evidence="2">Cytoplasm</location>
        <location evidence="2">Cytoskeleton</location>
        <location evidence="2">Spindle</location>
    </subcellularLocation>
    <subcellularLocation>
        <location evidence="1">Nucleus</location>
    </subcellularLocation>
</comment>
<evidence type="ECO:0000256" key="3">
    <source>
        <dbReference type="ARBA" id="ARBA00009702"/>
    </source>
</evidence>
<feature type="region of interest" description="Disordered" evidence="12">
    <location>
        <begin position="402"/>
        <end position="424"/>
    </location>
</feature>
<keyword evidence="10" id="KW-0539">Nucleus</keyword>
<keyword evidence="7" id="KW-0498">Mitosis</keyword>
<evidence type="ECO:0000256" key="1">
    <source>
        <dbReference type="ARBA" id="ARBA00004123"/>
    </source>
</evidence>
<feature type="region of interest" description="Disordered" evidence="12">
    <location>
        <begin position="105"/>
        <end position="182"/>
    </location>
</feature>
<dbReference type="GO" id="GO:0072686">
    <property type="term" value="C:mitotic spindle"/>
    <property type="evidence" value="ECO:0007669"/>
    <property type="project" value="TreeGrafter"/>
</dbReference>
<dbReference type="PANTHER" id="PTHR15874:SF1">
    <property type="entry name" value="NUCLEOLAR AND SPINDLE-ASSOCIATED PROTEIN 1"/>
    <property type="match status" value="1"/>
</dbReference>
<evidence type="ECO:0000256" key="6">
    <source>
        <dbReference type="ARBA" id="ARBA00022701"/>
    </source>
</evidence>
<dbReference type="GO" id="GO:0008017">
    <property type="term" value="F:microtubule binding"/>
    <property type="evidence" value="ECO:0007669"/>
    <property type="project" value="TreeGrafter"/>
</dbReference>
<comment type="caution">
    <text evidence="13">The sequence shown here is derived from an EMBL/GenBank/DDBJ whole genome shotgun (WGS) entry which is preliminary data.</text>
</comment>
<keyword evidence="5" id="KW-0132">Cell division</keyword>
<evidence type="ECO:0000313" key="13">
    <source>
        <dbReference type="EMBL" id="GCB61520.1"/>
    </source>
</evidence>
<feature type="compositionally biased region" description="Polar residues" evidence="12">
    <location>
        <begin position="341"/>
        <end position="357"/>
    </location>
</feature>
<evidence type="ECO:0000256" key="2">
    <source>
        <dbReference type="ARBA" id="ARBA00004186"/>
    </source>
</evidence>
<keyword evidence="8" id="KW-0238">DNA-binding</keyword>
<dbReference type="STRING" id="75743.A0A401NKY2"/>
<reference evidence="13 14" key="1">
    <citation type="journal article" date="2018" name="Nat. Ecol. Evol.">
        <title>Shark genomes provide insights into elasmobranch evolution and the origin of vertebrates.</title>
        <authorList>
            <person name="Hara Y"/>
            <person name="Yamaguchi K"/>
            <person name="Onimaru K"/>
            <person name="Kadota M"/>
            <person name="Koyanagi M"/>
            <person name="Keeley SD"/>
            <person name="Tatsumi K"/>
            <person name="Tanaka K"/>
            <person name="Motone F"/>
            <person name="Kageyama Y"/>
            <person name="Nozu R"/>
            <person name="Adachi N"/>
            <person name="Nishimura O"/>
            <person name="Nakagawa R"/>
            <person name="Tanegashima C"/>
            <person name="Kiyatake I"/>
            <person name="Matsumoto R"/>
            <person name="Murakumo K"/>
            <person name="Nishida K"/>
            <person name="Terakita A"/>
            <person name="Kuratani S"/>
            <person name="Sato K"/>
            <person name="Hyodo S Kuraku.S."/>
        </authorList>
    </citation>
    <scope>NUCLEOTIDE SEQUENCE [LARGE SCALE GENOMIC DNA]</scope>
</reference>
<feature type="compositionally biased region" description="Basic and acidic residues" evidence="12">
    <location>
        <begin position="413"/>
        <end position="424"/>
    </location>
</feature>
<feature type="region of interest" description="Disordered" evidence="12">
    <location>
        <begin position="67"/>
        <end position="92"/>
    </location>
</feature>
<dbReference type="EMBL" id="BFAA01006406">
    <property type="protein sequence ID" value="GCB61520.1"/>
    <property type="molecule type" value="Genomic_DNA"/>
</dbReference>
<evidence type="ECO:0000256" key="8">
    <source>
        <dbReference type="ARBA" id="ARBA00023125"/>
    </source>
</evidence>
<comment type="similarity">
    <text evidence="3">Belongs to the NUSAP family.</text>
</comment>
<dbReference type="GO" id="GO:0000281">
    <property type="term" value="P:mitotic cytokinesis"/>
    <property type="evidence" value="ECO:0007669"/>
    <property type="project" value="InterPro"/>
</dbReference>
<dbReference type="GO" id="GO:0040001">
    <property type="term" value="P:establishment of mitotic spindle localization"/>
    <property type="evidence" value="ECO:0007669"/>
    <property type="project" value="InterPro"/>
</dbReference>
<evidence type="ECO:0000256" key="9">
    <source>
        <dbReference type="ARBA" id="ARBA00023212"/>
    </source>
</evidence>
<dbReference type="GO" id="GO:0005730">
    <property type="term" value="C:nucleolus"/>
    <property type="evidence" value="ECO:0007669"/>
    <property type="project" value="TreeGrafter"/>
</dbReference>
<sequence length="449" mass="50579">MELEGLKYSELQRLAKQHGLKAKLKADKLLKNLQEYFKQEQKNDAVLKAPAEENKCDTFDVAKWEDYVTERRGKGKLPNKSKKKTNGNPNESVHLQAVAASDNEMPSMEPLPHLEKCENTDSSDSKRRQRKRRAESEHVTETGAGSVADGSATVTQCTRRSPERAANTSKGTAARSKTGKIPRLVQSVGKSGLNHVTPDWKKIHQTHFNKMESIDLYVERKRKRIETIGNSIKQSVNELKSLKNTLPLFSPAHQTSKIDQFSTPTNRRKSPRCSAAAVAVNGKSVLPPVCSVTKMNVRFTDTTKGNVKRGAMKTPSRKSAYTEPPSNPGTEVTKGPEKPTGQKQTNINSRSSDQTKVVTPYRFSGITTPGTNKKFDLKASLSRPLSYQPHKGKLKHWDEMKENRMAHSHKKDPKQPKLQTRENRREMFLEERKDRKNNMISARRGLIMS</sequence>
<dbReference type="AlphaFoldDB" id="A0A401NKY2"/>
<dbReference type="GO" id="GO:0003677">
    <property type="term" value="F:DNA binding"/>
    <property type="evidence" value="ECO:0007669"/>
    <property type="project" value="UniProtKB-KW"/>
</dbReference>
<evidence type="ECO:0008006" key="15">
    <source>
        <dbReference type="Google" id="ProtNLM"/>
    </source>
</evidence>
<evidence type="ECO:0000313" key="14">
    <source>
        <dbReference type="Proteomes" id="UP000288216"/>
    </source>
</evidence>
<evidence type="ECO:0000256" key="11">
    <source>
        <dbReference type="ARBA" id="ARBA00023306"/>
    </source>
</evidence>
<gene>
    <name evidence="13" type="ORF">scyTo_0012932</name>
</gene>
<evidence type="ECO:0000256" key="10">
    <source>
        <dbReference type="ARBA" id="ARBA00023242"/>
    </source>
</evidence>
<keyword evidence="4" id="KW-0963">Cytoplasm</keyword>
<feature type="compositionally biased region" description="Basic and acidic residues" evidence="12">
    <location>
        <begin position="112"/>
        <end position="126"/>
    </location>
</feature>
<dbReference type="PANTHER" id="PTHR15874">
    <property type="entry name" value="NUCLEOLAR AND SPINDLE-ASSOCIATED PROTEIN 1"/>
    <property type="match status" value="1"/>
</dbReference>